<dbReference type="InterPro" id="IPR011032">
    <property type="entry name" value="GroES-like_sf"/>
</dbReference>
<keyword evidence="8" id="KW-1185">Reference proteome</keyword>
<comment type="cofactor">
    <cofactor evidence="1">
        <name>Zn(2+)</name>
        <dbReference type="ChEBI" id="CHEBI:29105"/>
    </cofactor>
</comment>
<evidence type="ECO:0000256" key="1">
    <source>
        <dbReference type="ARBA" id="ARBA00001947"/>
    </source>
</evidence>
<dbReference type="Gene3D" id="3.90.180.10">
    <property type="entry name" value="Medium-chain alcohol dehydrogenases, catalytic domain"/>
    <property type="match status" value="1"/>
</dbReference>
<evidence type="ECO:0000259" key="6">
    <source>
        <dbReference type="Pfam" id="PF08240"/>
    </source>
</evidence>
<keyword evidence="3" id="KW-0862">Zinc</keyword>
<dbReference type="Gene3D" id="3.40.50.720">
    <property type="entry name" value="NAD(P)-binding Rossmann-like Domain"/>
    <property type="match status" value="1"/>
</dbReference>
<dbReference type="STRING" id="747525.W4KNA4"/>
<evidence type="ECO:0000313" key="8">
    <source>
        <dbReference type="Proteomes" id="UP000030671"/>
    </source>
</evidence>
<dbReference type="Proteomes" id="UP000030671">
    <property type="component" value="Unassembled WGS sequence"/>
</dbReference>
<dbReference type="eggNOG" id="KOG0024">
    <property type="taxonomic scope" value="Eukaryota"/>
</dbReference>
<dbReference type="PANTHER" id="PTHR42813:SF1">
    <property type="entry name" value="DEHYDROGENASE, PUTATIVE (AFU_ORTHOLOGUE AFUA_5G03930)-RELATED"/>
    <property type="match status" value="1"/>
</dbReference>
<dbReference type="EMBL" id="KI925454">
    <property type="protein sequence ID" value="ETW87298.1"/>
    <property type="molecule type" value="Genomic_DNA"/>
</dbReference>
<evidence type="ECO:0000256" key="3">
    <source>
        <dbReference type="ARBA" id="ARBA00022833"/>
    </source>
</evidence>
<dbReference type="OrthoDB" id="3941538at2759"/>
<feature type="region of interest" description="Disordered" evidence="4">
    <location>
        <begin position="1"/>
        <end position="26"/>
    </location>
</feature>
<dbReference type="InterPro" id="IPR013149">
    <property type="entry name" value="ADH-like_C"/>
</dbReference>
<dbReference type="GeneID" id="20668091"/>
<proteinExistence type="predicted"/>
<dbReference type="GO" id="GO:0046872">
    <property type="term" value="F:metal ion binding"/>
    <property type="evidence" value="ECO:0007669"/>
    <property type="project" value="UniProtKB-KW"/>
</dbReference>
<reference evidence="7 8" key="1">
    <citation type="journal article" date="2012" name="New Phytol.">
        <title>Insight into trade-off between wood decay and parasitism from the genome of a fungal forest pathogen.</title>
        <authorList>
            <person name="Olson A."/>
            <person name="Aerts A."/>
            <person name="Asiegbu F."/>
            <person name="Belbahri L."/>
            <person name="Bouzid O."/>
            <person name="Broberg A."/>
            <person name="Canback B."/>
            <person name="Coutinho P.M."/>
            <person name="Cullen D."/>
            <person name="Dalman K."/>
            <person name="Deflorio G."/>
            <person name="van Diepen L.T."/>
            <person name="Dunand C."/>
            <person name="Duplessis S."/>
            <person name="Durling M."/>
            <person name="Gonthier P."/>
            <person name="Grimwood J."/>
            <person name="Fossdal C.G."/>
            <person name="Hansson D."/>
            <person name="Henrissat B."/>
            <person name="Hietala A."/>
            <person name="Himmelstrand K."/>
            <person name="Hoffmeister D."/>
            <person name="Hogberg N."/>
            <person name="James T.Y."/>
            <person name="Karlsson M."/>
            <person name="Kohler A."/>
            <person name="Kues U."/>
            <person name="Lee Y.H."/>
            <person name="Lin Y.C."/>
            <person name="Lind M."/>
            <person name="Lindquist E."/>
            <person name="Lombard V."/>
            <person name="Lucas S."/>
            <person name="Lunden K."/>
            <person name="Morin E."/>
            <person name="Murat C."/>
            <person name="Park J."/>
            <person name="Raffaello T."/>
            <person name="Rouze P."/>
            <person name="Salamov A."/>
            <person name="Schmutz J."/>
            <person name="Solheim H."/>
            <person name="Stahlberg J."/>
            <person name="Velez H."/>
            <person name="de Vries R.P."/>
            <person name="Wiebenga A."/>
            <person name="Woodward S."/>
            <person name="Yakovlev I."/>
            <person name="Garbelotto M."/>
            <person name="Martin F."/>
            <person name="Grigoriev I.V."/>
            <person name="Stenlid J."/>
        </authorList>
    </citation>
    <scope>NUCLEOTIDE SEQUENCE [LARGE SCALE GENOMIC DNA]</scope>
    <source>
        <strain evidence="7 8">TC 32-1</strain>
    </source>
</reference>
<dbReference type="RefSeq" id="XP_009541215.1">
    <property type="nucleotide sequence ID" value="XM_009542920.1"/>
</dbReference>
<evidence type="ECO:0000313" key="7">
    <source>
        <dbReference type="EMBL" id="ETW87298.1"/>
    </source>
</evidence>
<dbReference type="KEGG" id="hir:HETIRDRAFT_166836"/>
<dbReference type="SUPFAM" id="SSF50129">
    <property type="entry name" value="GroES-like"/>
    <property type="match status" value="1"/>
</dbReference>
<dbReference type="Pfam" id="PF08240">
    <property type="entry name" value="ADH_N"/>
    <property type="match status" value="1"/>
</dbReference>
<dbReference type="SUPFAM" id="SSF51735">
    <property type="entry name" value="NAD(P)-binding Rossmann-fold domains"/>
    <property type="match status" value="1"/>
</dbReference>
<evidence type="ECO:0000256" key="4">
    <source>
        <dbReference type="SAM" id="MobiDB-lite"/>
    </source>
</evidence>
<feature type="domain" description="Alcohol dehydrogenase-like C-terminal" evidence="5">
    <location>
        <begin position="190"/>
        <end position="256"/>
    </location>
</feature>
<dbReference type="InterPro" id="IPR036291">
    <property type="entry name" value="NAD(P)-bd_dom_sf"/>
</dbReference>
<feature type="domain" description="Alcohol dehydrogenase-like N-terminal" evidence="6">
    <location>
        <begin position="56"/>
        <end position="179"/>
    </location>
</feature>
<keyword evidence="2" id="KW-0479">Metal-binding</keyword>
<accession>W4KNA4</accession>
<sequence length="460" mass="50844">MQAAANKLQEHLGTYPTKANPELKPRKDGSTMKALAWFEVNDIRVINADVPDIVDPGDVILKVTGSTICGSDLHLFHGEIMALQKGDILGHEFMGAIDRIGPNVKSFKVGQRVVSSFQIGCGQCKFLQREVVIFFLQNFMYGTHDAGFFGYSHFTGGFAGGQAEYVRVPFADYNLLSIPDELADEQGLGPIGQCAAKWAKLKGAARVIGVDKYPDRPEFACTQSGIETTSFTEFKDVAKRIHEPVPGGLDVALDCGSFHEPKTLLHKAQKLLMLETDVPETANEMILSVRKGGSCGIISAYAGFANGFNIGGIMEKGIRFIGNGQAPTKKYWDEILNDYIVPGKFDPTFMISHRIPLEDMSKLHSAFDQRRGGVMKVFVETKFYLLALDARRRHGLMIGRNDQILRKRAAGLRLVAHVFAVLMSRSTWNMYLQCRCPEALENIHSDIQTSTSRTCDLLTA</sequence>
<dbReference type="InParanoid" id="W4KNA4"/>
<protein>
    <submittedName>
        <fullName evidence="7">Uncharacterized protein</fullName>
    </submittedName>
</protein>
<name>W4KNA4_HETIT</name>
<dbReference type="HOGENOM" id="CLU_026673_11_3_1"/>
<dbReference type="InterPro" id="IPR013154">
    <property type="entry name" value="ADH-like_N"/>
</dbReference>
<evidence type="ECO:0000256" key="2">
    <source>
        <dbReference type="ARBA" id="ARBA00022723"/>
    </source>
</evidence>
<evidence type="ECO:0000259" key="5">
    <source>
        <dbReference type="Pfam" id="PF00107"/>
    </source>
</evidence>
<gene>
    <name evidence="7" type="ORF">HETIRDRAFT_166836</name>
</gene>
<dbReference type="Pfam" id="PF00107">
    <property type="entry name" value="ADH_zinc_N"/>
    <property type="match status" value="1"/>
</dbReference>
<dbReference type="AlphaFoldDB" id="W4KNA4"/>
<dbReference type="PANTHER" id="PTHR42813">
    <property type="entry name" value="ZINC-TYPE ALCOHOL DEHYDROGENASE-LIKE"/>
    <property type="match status" value="1"/>
</dbReference>
<organism evidence="7 8">
    <name type="scientific">Heterobasidion irregulare (strain TC 32-1)</name>
    <dbReference type="NCBI Taxonomy" id="747525"/>
    <lineage>
        <taxon>Eukaryota</taxon>
        <taxon>Fungi</taxon>
        <taxon>Dikarya</taxon>
        <taxon>Basidiomycota</taxon>
        <taxon>Agaricomycotina</taxon>
        <taxon>Agaricomycetes</taxon>
        <taxon>Russulales</taxon>
        <taxon>Bondarzewiaceae</taxon>
        <taxon>Heterobasidion</taxon>
        <taxon>Heterobasidion annosum species complex</taxon>
    </lineage>
</organism>